<dbReference type="Proteomes" id="UP001175211">
    <property type="component" value="Unassembled WGS sequence"/>
</dbReference>
<accession>A0AA39MZP3</accession>
<proteinExistence type="predicted"/>
<evidence type="ECO:0000313" key="2">
    <source>
        <dbReference type="Proteomes" id="UP001175211"/>
    </source>
</evidence>
<gene>
    <name evidence="1" type="ORF">EV420DRAFT_1482191</name>
</gene>
<comment type="caution">
    <text evidence="1">The sequence shown here is derived from an EMBL/GenBank/DDBJ whole genome shotgun (WGS) entry which is preliminary data.</text>
</comment>
<dbReference type="AlphaFoldDB" id="A0AA39MZP3"/>
<dbReference type="EMBL" id="JAUEPS010000031">
    <property type="protein sequence ID" value="KAK0452103.1"/>
    <property type="molecule type" value="Genomic_DNA"/>
</dbReference>
<sequence>MPAYILVNGSISLALLSWTWKHLMRKWPSIAPTPRPMKCPPGARASEVPDARETVHELSEPWPSFVTANSEALKNQSALERVSYNPNPISVHLSPSRKAERVRFPPLQMEFGLPCGAGWRFIAQQMGTVIHCVKTVYLIQECDIGLRDPMGYGANDSIVYTSFWARSFPAVLGVKRAVSALYWYTYFDAISTTNPGFSIAPHLYQALRF</sequence>
<reference evidence="1" key="1">
    <citation type="submission" date="2023-06" db="EMBL/GenBank/DDBJ databases">
        <authorList>
            <consortium name="Lawrence Berkeley National Laboratory"/>
            <person name="Ahrendt S."/>
            <person name="Sahu N."/>
            <person name="Indic B."/>
            <person name="Wong-Bajracharya J."/>
            <person name="Merenyi Z."/>
            <person name="Ke H.-M."/>
            <person name="Monk M."/>
            <person name="Kocsube S."/>
            <person name="Drula E."/>
            <person name="Lipzen A."/>
            <person name="Balint B."/>
            <person name="Henrissat B."/>
            <person name="Andreopoulos B."/>
            <person name="Martin F.M."/>
            <person name="Harder C.B."/>
            <person name="Rigling D."/>
            <person name="Ford K.L."/>
            <person name="Foster G.D."/>
            <person name="Pangilinan J."/>
            <person name="Papanicolaou A."/>
            <person name="Barry K."/>
            <person name="LaButti K."/>
            <person name="Viragh M."/>
            <person name="Koriabine M."/>
            <person name="Yan M."/>
            <person name="Riley R."/>
            <person name="Champramary S."/>
            <person name="Plett K.L."/>
            <person name="Tsai I.J."/>
            <person name="Slot J."/>
            <person name="Sipos G."/>
            <person name="Plett J."/>
            <person name="Nagy L.G."/>
            <person name="Grigoriev I.V."/>
        </authorList>
    </citation>
    <scope>NUCLEOTIDE SEQUENCE</scope>
    <source>
        <strain evidence="1">CCBAS 213</strain>
    </source>
</reference>
<name>A0AA39MZP3_ARMTA</name>
<organism evidence="1 2">
    <name type="scientific">Armillaria tabescens</name>
    <name type="common">Ringless honey mushroom</name>
    <name type="synonym">Agaricus tabescens</name>
    <dbReference type="NCBI Taxonomy" id="1929756"/>
    <lineage>
        <taxon>Eukaryota</taxon>
        <taxon>Fungi</taxon>
        <taxon>Dikarya</taxon>
        <taxon>Basidiomycota</taxon>
        <taxon>Agaricomycotina</taxon>
        <taxon>Agaricomycetes</taxon>
        <taxon>Agaricomycetidae</taxon>
        <taxon>Agaricales</taxon>
        <taxon>Marasmiineae</taxon>
        <taxon>Physalacriaceae</taxon>
        <taxon>Desarmillaria</taxon>
    </lineage>
</organism>
<dbReference type="GeneID" id="85353416"/>
<dbReference type="RefSeq" id="XP_060327937.1">
    <property type="nucleotide sequence ID" value="XM_060469868.1"/>
</dbReference>
<keyword evidence="2" id="KW-1185">Reference proteome</keyword>
<protein>
    <submittedName>
        <fullName evidence="1">Uncharacterized protein</fullName>
    </submittedName>
</protein>
<evidence type="ECO:0000313" key="1">
    <source>
        <dbReference type="EMBL" id="KAK0452103.1"/>
    </source>
</evidence>